<feature type="compositionally biased region" description="Basic and acidic residues" evidence="1">
    <location>
        <begin position="447"/>
        <end position="469"/>
    </location>
</feature>
<dbReference type="Proteomes" id="UP001218218">
    <property type="component" value="Unassembled WGS sequence"/>
</dbReference>
<feature type="region of interest" description="Disordered" evidence="1">
    <location>
        <begin position="648"/>
        <end position="715"/>
    </location>
</feature>
<sequence>MLTATDTGLILPTAQRVNSNVNGWRSTQQSMGVMPKAKTKARKAGDQAYGGGASSGLKVKRVKADNNHNQPHRIFTLLQPIQLHYKRLIHLRHIIHIQPTIIPTLHKIVINPNIYFLHPRTVEDGGLFASSLGRDQMCRKPPRSNFPIEVSLMRRKLNKSPAVLALRQEKTIFLMSRQRGDWTGQQLAHANSTTADSTAPNSQLPSAQPERSIETDPLSVDENYKIMSYPRHPTPPRHHPAALPPTPMPPQLHNSLLKAQRDASAASAFASSSAVSAELPPAAPPGAPAIPTPPGSDAELELRVEAPDLNPMSPALTDPAVPPPLKVALCAVAYEGQRPALQAALEASFPVAFQVALQPALQAALPPLLAKLEGKIDEEERCRLRACPVPGRHPPLRRGQESGTPTPLTSLAAVDGPGHAELEAYGKGYWPGRVYTHASGAMPGLGADEKDERGRERERERAQRIRDVRMAVGWVGARDGDGDEDGEDECAGGSRNGQAVEGEDMETGTGCDVPAPDPTSASPPPPPPPPSWGSGDGGGSCPFPGAAEGSGLGIGAPARRLPPQNSVDCSPYNSTSSGGGEASARGRSSWSSAAYGCTAAATVRTASLRLLLPLTAALIVRVRKRRATVPPYTTAAVIIAITSFSTPSPCPTAHPSAPSPPSAGAQGRRVAEEAPLACATTEEEAKKTPDCARDGDRTGGQNRSTSISPESEGSVRVWFSCAGE</sequence>
<evidence type="ECO:0000313" key="2">
    <source>
        <dbReference type="EMBL" id="KAJ7340845.1"/>
    </source>
</evidence>
<protein>
    <submittedName>
        <fullName evidence="2">Uncharacterized protein</fullName>
    </submittedName>
</protein>
<dbReference type="AlphaFoldDB" id="A0AAD6ZV48"/>
<evidence type="ECO:0000256" key="1">
    <source>
        <dbReference type="SAM" id="MobiDB-lite"/>
    </source>
</evidence>
<reference evidence="2" key="1">
    <citation type="submission" date="2023-03" db="EMBL/GenBank/DDBJ databases">
        <title>Massive genome expansion in bonnet fungi (Mycena s.s.) driven by repeated elements and novel gene families across ecological guilds.</title>
        <authorList>
            <consortium name="Lawrence Berkeley National Laboratory"/>
            <person name="Harder C.B."/>
            <person name="Miyauchi S."/>
            <person name="Viragh M."/>
            <person name="Kuo A."/>
            <person name="Thoen E."/>
            <person name="Andreopoulos B."/>
            <person name="Lu D."/>
            <person name="Skrede I."/>
            <person name="Drula E."/>
            <person name="Henrissat B."/>
            <person name="Morin E."/>
            <person name="Kohler A."/>
            <person name="Barry K."/>
            <person name="LaButti K."/>
            <person name="Morin E."/>
            <person name="Salamov A."/>
            <person name="Lipzen A."/>
            <person name="Mereny Z."/>
            <person name="Hegedus B."/>
            <person name="Baldrian P."/>
            <person name="Stursova M."/>
            <person name="Weitz H."/>
            <person name="Taylor A."/>
            <person name="Grigoriev I.V."/>
            <person name="Nagy L.G."/>
            <person name="Martin F."/>
            <person name="Kauserud H."/>
        </authorList>
    </citation>
    <scope>NUCLEOTIDE SEQUENCE</scope>
    <source>
        <strain evidence="2">CBHHK002</strain>
    </source>
</reference>
<feature type="compositionally biased region" description="Pro residues" evidence="1">
    <location>
        <begin position="648"/>
        <end position="661"/>
    </location>
</feature>
<feature type="compositionally biased region" description="Acidic residues" evidence="1">
    <location>
        <begin position="481"/>
        <end position="490"/>
    </location>
</feature>
<organism evidence="2 3">
    <name type="scientific">Mycena albidolilacea</name>
    <dbReference type="NCBI Taxonomy" id="1033008"/>
    <lineage>
        <taxon>Eukaryota</taxon>
        <taxon>Fungi</taxon>
        <taxon>Dikarya</taxon>
        <taxon>Basidiomycota</taxon>
        <taxon>Agaricomycotina</taxon>
        <taxon>Agaricomycetes</taxon>
        <taxon>Agaricomycetidae</taxon>
        <taxon>Agaricales</taxon>
        <taxon>Marasmiineae</taxon>
        <taxon>Mycenaceae</taxon>
        <taxon>Mycena</taxon>
    </lineage>
</organism>
<feature type="compositionally biased region" description="Polar residues" evidence="1">
    <location>
        <begin position="699"/>
        <end position="711"/>
    </location>
</feature>
<keyword evidence="3" id="KW-1185">Reference proteome</keyword>
<feature type="compositionally biased region" description="Polar residues" evidence="1">
    <location>
        <begin position="563"/>
        <end position="573"/>
    </location>
</feature>
<dbReference type="EMBL" id="JARIHO010000026">
    <property type="protein sequence ID" value="KAJ7340845.1"/>
    <property type="molecule type" value="Genomic_DNA"/>
</dbReference>
<feature type="compositionally biased region" description="Basic and acidic residues" evidence="1">
    <location>
        <begin position="683"/>
        <end position="697"/>
    </location>
</feature>
<accession>A0AAD6ZV48</accession>
<comment type="caution">
    <text evidence="2">The sequence shown here is derived from an EMBL/GenBank/DDBJ whole genome shotgun (WGS) entry which is preliminary data.</text>
</comment>
<feature type="compositionally biased region" description="Pro residues" evidence="1">
    <location>
        <begin position="515"/>
        <end position="531"/>
    </location>
</feature>
<feature type="compositionally biased region" description="Pro residues" evidence="1">
    <location>
        <begin position="281"/>
        <end position="294"/>
    </location>
</feature>
<proteinExistence type="predicted"/>
<feature type="region of interest" description="Disordered" evidence="1">
    <location>
        <begin position="276"/>
        <end position="297"/>
    </location>
</feature>
<feature type="region of interest" description="Disordered" evidence="1">
    <location>
        <begin position="439"/>
        <end position="587"/>
    </location>
</feature>
<gene>
    <name evidence="2" type="ORF">DFH08DRAFT_812019</name>
</gene>
<feature type="compositionally biased region" description="Polar residues" evidence="1">
    <location>
        <begin position="184"/>
        <end position="206"/>
    </location>
</feature>
<name>A0AAD6ZV48_9AGAR</name>
<evidence type="ECO:0000313" key="3">
    <source>
        <dbReference type="Proteomes" id="UP001218218"/>
    </source>
</evidence>
<feature type="region of interest" description="Disordered" evidence="1">
    <location>
        <begin position="184"/>
        <end position="253"/>
    </location>
</feature>